<dbReference type="GeneID" id="54366807"/>
<feature type="region of interest" description="Disordered" evidence="2">
    <location>
        <begin position="191"/>
        <end position="215"/>
    </location>
</feature>
<feature type="coiled-coil region" evidence="1">
    <location>
        <begin position="76"/>
        <end position="143"/>
    </location>
</feature>
<gene>
    <name evidence="4" type="ORF">K489DRAFT_8828</name>
</gene>
<proteinExistence type="predicted"/>
<keyword evidence="3" id="KW-1185">Reference proteome</keyword>
<protein>
    <submittedName>
        <fullName evidence="4">Uncharacterized protein</fullName>
    </submittedName>
</protein>
<keyword evidence="1" id="KW-0175">Coiled coil</keyword>
<reference evidence="4" key="3">
    <citation type="submission" date="2025-08" db="UniProtKB">
        <authorList>
            <consortium name="RefSeq"/>
        </authorList>
    </citation>
    <scope>IDENTIFICATION</scope>
    <source>
        <strain evidence="4">CBS 342.82</strain>
    </source>
</reference>
<name>A0A6J3MHM6_9PEZI</name>
<reference evidence="4" key="2">
    <citation type="submission" date="2020-04" db="EMBL/GenBank/DDBJ databases">
        <authorList>
            <consortium name="NCBI Genome Project"/>
        </authorList>
    </citation>
    <scope>NUCLEOTIDE SEQUENCE</scope>
    <source>
        <strain evidence="4">CBS 342.82</strain>
    </source>
</reference>
<evidence type="ECO:0000256" key="1">
    <source>
        <dbReference type="SAM" id="Coils"/>
    </source>
</evidence>
<sequence>MESLLYQINRLIDDKDQLVAEKNDNLQSHHKMWRELASALAEKDRKIENLLCELWQRASESEEITKRHNDEMLKLREDCERRTDLLELKLQQLEAAHMQRLGEAESACEKKTKHLQRKLNALRQQKEAETQALTTKNQDLDQRLKVALSQIGTQDRAYYRDDESILEEFDDSDGPDAIDEYTDDELAMVLDEQSHNDDSLDDVSSGQSEADSNTD</sequence>
<reference evidence="4" key="1">
    <citation type="submission" date="2020-01" db="EMBL/GenBank/DDBJ databases">
        <authorList>
            <consortium name="DOE Joint Genome Institute"/>
            <person name="Haridas S."/>
            <person name="Albert R."/>
            <person name="Binder M."/>
            <person name="Bloem J."/>
            <person name="Labutti K."/>
            <person name="Salamov A."/>
            <person name="Andreopoulos B."/>
            <person name="Baker S.E."/>
            <person name="Barry K."/>
            <person name="Bills G."/>
            <person name="Bluhm B.H."/>
            <person name="Cannon C."/>
            <person name="Castanera R."/>
            <person name="Culley D.E."/>
            <person name="Daum C."/>
            <person name="Ezra D."/>
            <person name="Gonzalez J.B."/>
            <person name="Henrissat B."/>
            <person name="Kuo A."/>
            <person name="Liang C."/>
            <person name="Lipzen A."/>
            <person name="Lutzoni F."/>
            <person name="Magnuson J."/>
            <person name="Mondo S."/>
            <person name="Nolan M."/>
            <person name="Ohm R."/>
            <person name="Pangilinan J."/>
            <person name="Park H.-J."/>
            <person name="Ramirez L."/>
            <person name="Alfaro M."/>
            <person name="Sun H."/>
            <person name="Tritt A."/>
            <person name="Yoshinaga Y."/>
            <person name="Zwiers L.-H."/>
            <person name="Turgeon B.G."/>
            <person name="Goodwin S.B."/>
            <person name="Spatafora J.W."/>
            <person name="Crous P.W."/>
            <person name="Grigoriev I.V."/>
        </authorList>
    </citation>
    <scope>NUCLEOTIDE SEQUENCE</scope>
    <source>
        <strain evidence="4">CBS 342.82</strain>
    </source>
</reference>
<organism evidence="4">
    <name type="scientific">Dissoconium aciculare CBS 342.82</name>
    <dbReference type="NCBI Taxonomy" id="1314786"/>
    <lineage>
        <taxon>Eukaryota</taxon>
        <taxon>Fungi</taxon>
        <taxon>Dikarya</taxon>
        <taxon>Ascomycota</taxon>
        <taxon>Pezizomycotina</taxon>
        <taxon>Dothideomycetes</taxon>
        <taxon>Dothideomycetidae</taxon>
        <taxon>Mycosphaerellales</taxon>
        <taxon>Dissoconiaceae</taxon>
        <taxon>Dissoconium</taxon>
    </lineage>
</organism>
<dbReference type="AlphaFoldDB" id="A0A6J3MHM6"/>
<accession>A0A6J3MHM6</accession>
<evidence type="ECO:0000313" key="4">
    <source>
        <dbReference type="RefSeq" id="XP_033464230.1"/>
    </source>
</evidence>
<evidence type="ECO:0000313" key="3">
    <source>
        <dbReference type="Proteomes" id="UP000504637"/>
    </source>
</evidence>
<dbReference type="RefSeq" id="XP_033464230.1">
    <property type="nucleotide sequence ID" value="XM_033609006.1"/>
</dbReference>
<feature type="compositionally biased region" description="Polar residues" evidence="2">
    <location>
        <begin position="202"/>
        <end position="215"/>
    </location>
</feature>
<evidence type="ECO:0000256" key="2">
    <source>
        <dbReference type="SAM" id="MobiDB-lite"/>
    </source>
</evidence>
<dbReference type="Proteomes" id="UP000504637">
    <property type="component" value="Unplaced"/>
</dbReference>